<dbReference type="GO" id="GO:0006351">
    <property type="term" value="P:DNA-templated transcription"/>
    <property type="evidence" value="ECO:0007669"/>
    <property type="project" value="InterPro"/>
</dbReference>
<dbReference type="Pfam" id="PF04082">
    <property type="entry name" value="Fungal_trans"/>
    <property type="match status" value="1"/>
</dbReference>
<dbReference type="GO" id="GO:0003677">
    <property type="term" value="F:DNA binding"/>
    <property type="evidence" value="ECO:0007669"/>
    <property type="project" value="InterPro"/>
</dbReference>
<dbReference type="PANTHER" id="PTHR47431">
    <property type="entry name" value="ZN(II)2CYS6 TRANSCRIPTION FACTOR (EUROFUNG)-RELATED"/>
    <property type="match status" value="1"/>
</dbReference>
<dbReference type="PANTHER" id="PTHR47431:SF2">
    <property type="entry name" value="ZN(II)2CYS6 TRANSCRIPTION FACTOR (EUROFUNG)"/>
    <property type="match status" value="1"/>
</dbReference>
<proteinExistence type="predicted"/>
<feature type="domain" description="Xylanolytic transcriptional activator regulatory" evidence="2">
    <location>
        <begin position="178"/>
        <end position="255"/>
    </location>
</feature>
<dbReference type="AlphaFoldDB" id="A0A9P5HKP8"/>
<keyword evidence="4" id="KW-1185">Reference proteome</keyword>
<accession>A0A9P5HKP8</accession>
<sequence>MGPSSVPLEDAHVNLGRGEPEQIIWDSTGLHDAGTGFQPQIDGSQSNWDQQDFEPMQDQPGLQTIQACSTITPVSFEEEMVEDDELFINLFYANFHVAHPFLVPRGLYFSQHYPSFLRLVVHLIGCHFSGTACSETLESIAYKAIKKAQEDGQTGFVLVQALLLFSIALHARNDFNKSVSSLSQAVSLAIELGMYRKDFAFIHGSGSPVLEESLRRTWWELFVTDGFMAALQHRTSFRCYTVETDVPLPCDEEMYVEGAFMTEPMTLTQFDSRIYVEEELPFSSFSYRIEAVRILARALAVAWIHDIHRDQILAIDNALAAWSHYLDLGKAEATNTSGDVDDMLLQAHMLIQYTTMYLHFPRSDIVGSIPTATMTMPQSSLLPVYSRSMHGIKAVEASKRLGNLAALQDSVQKHTPFFLNGLLLSGVVQLSACSLRPSGFQQHFRDRLCLSAGVLKSLSPVWALARSTWRTLNAITLDTLAKNRQPMAGQTKSLGDSAIEIESAALSMADLPWMEIPAWAAGE</sequence>
<dbReference type="EMBL" id="JAANBB010000005">
    <property type="protein sequence ID" value="KAF7557417.1"/>
    <property type="molecule type" value="Genomic_DNA"/>
</dbReference>
<evidence type="ECO:0000256" key="1">
    <source>
        <dbReference type="ARBA" id="ARBA00023242"/>
    </source>
</evidence>
<comment type="caution">
    <text evidence="3">The sequence shown here is derived from an EMBL/GenBank/DDBJ whole genome shotgun (WGS) entry which is preliminary data.</text>
</comment>
<dbReference type="SMART" id="SM00906">
    <property type="entry name" value="Fungal_trans"/>
    <property type="match status" value="1"/>
</dbReference>
<reference evidence="3" key="1">
    <citation type="submission" date="2020-03" db="EMBL/GenBank/DDBJ databases">
        <title>Draft Genome Sequence of Cylindrodendrum hubeiense.</title>
        <authorList>
            <person name="Buettner E."/>
            <person name="Kellner H."/>
        </authorList>
    </citation>
    <scope>NUCLEOTIDE SEQUENCE</scope>
    <source>
        <strain evidence="3">IHI 201604</strain>
    </source>
</reference>
<protein>
    <recommendedName>
        <fullName evidence="2">Xylanolytic transcriptional activator regulatory domain-containing protein</fullName>
    </recommendedName>
</protein>
<evidence type="ECO:0000259" key="2">
    <source>
        <dbReference type="SMART" id="SM00906"/>
    </source>
</evidence>
<dbReference type="GO" id="GO:0008270">
    <property type="term" value="F:zinc ion binding"/>
    <property type="evidence" value="ECO:0007669"/>
    <property type="project" value="InterPro"/>
</dbReference>
<dbReference type="Proteomes" id="UP000722485">
    <property type="component" value="Unassembled WGS sequence"/>
</dbReference>
<gene>
    <name evidence="3" type="ORF">G7Z17_g732</name>
</gene>
<evidence type="ECO:0000313" key="3">
    <source>
        <dbReference type="EMBL" id="KAF7557417.1"/>
    </source>
</evidence>
<dbReference type="OrthoDB" id="10067394at2759"/>
<dbReference type="InterPro" id="IPR007219">
    <property type="entry name" value="XnlR_reg_dom"/>
</dbReference>
<dbReference type="CDD" id="cd12148">
    <property type="entry name" value="fungal_TF_MHR"/>
    <property type="match status" value="1"/>
</dbReference>
<keyword evidence="1" id="KW-0539">Nucleus</keyword>
<organism evidence="3 4">
    <name type="scientific">Cylindrodendrum hubeiense</name>
    <dbReference type="NCBI Taxonomy" id="595255"/>
    <lineage>
        <taxon>Eukaryota</taxon>
        <taxon>Fungi</taxon>
        <taxon>Dikarya</taxon>
        <taxon>Ascomycota</taxon>
        <taxon>Pezizomycotina</taxon>
        <taxon>Sordariomycetes</taxon>
        <taxon>Hypocreomycetidae</taxon>
        <taxon>Hypocreales</taxon>
        <taxon>Nectriaceae</taxon>
        <taxon>Cylindrodendrum</taxon>
    </lineage>
</organism>
<evidence type="ECO:0000313" key="4">
    <source>
        <dbReference type="Proteomes" id="UP000722485"/>
    </source>
</evidence>
<name>A0A9P5HKP8_9HYPO</name>